<organism evidence="1 2">
    <name type="scientific">Melastoma candidum</name>
    <dbReference type="NCBI Taxonomy" id="119954"/>
    <lineage>
        <taxon>Eukaryota</taxon>
        <taxon>Viridiplantae</taxon>
        <taxon>Streptophyta</taxon>
        <taxon>Embryophyta</taxon>
        <taxon>Tracheophyta</taxon>
        <taxon>Spermatophyta</taxon>
        <taxon>Magnoliopsida</taxon>
        <taxon>eudicotyledons</taxon>
        <taxon>Gunneridae</taxon>
        <taxon>Pentapetalae</taxon>
        <taxon>rosids</taxon>
        <taxon>malvids</taxon>
        <taxon>Myrtales</taxon>
        <taxon>Melastomataceae</taxon>
        <taxon>Melastomatoideae</taxon>
        <taxon>Melastomateae</taxon>
        <taxon>Melastoma</taxon>
    </lineage>
</organism>
<gene>
    <name evidence="1" type="ORF">MLD38_007230</name>
</gene>
<name>A0ACB9RRP2_9MYRT</name>
<comment type="caution">
    <text evidence="1">The sequence shown here is derived from an EMBL/GenBank/DDBJ whole genome shotgun (WGS) entry which is preliminary data.</text>
</comment>
<accession>A0ACB9RRP2</accession>
<proteinExistence type="predicted"/>
<sequence length="279" mass="31436">MGTQFEYAINLVAASWSGDAFPFCGLDERGYPRDRNQEEGVGRIGSARTRGSMGEPANENSLESVRRKMQMQEDIFRKQVRELHRLYGVQKKLMGELKKEMEQSRLLTSMKSRHADFLSWPHQMASGRMLHRQRSNDEQGSQERSASSSGEATRMPRGLDLEIRPNRGENTVVDGELPCTSFVPPIRRDALHVDDRLDEETDVELTLTIGGRSSKRKSNNCPHGHREQDIESFKKKHSSASTASDHGDASNSNTSNIGGSSSMTSDQEKRRPNWLFPAQ</sequence>
<dbReference type="EMBL" id="CM042882">
    <property type="protein sequence ID" value="KAI4381122.1"/>
    <property type="molecule type" value="Genomic_DNA"/>
</dbReference>
<evidence type="ECO:0000313" key="2">
    <source>
        <dbReference type="Proteomes" id="UP001057402"/>
    </source>
</evidence>
<protein>
    <submittedName>
        <fullName evidence="1">Uncharacterized protein</fullName>
    </submittedName>
</protein>
<evidence type="ECO:0000313" key="1">
    <source>
        <dbReference type="EMBL" id="KAI4381122.1"/>
    </source>
</evidence>
<keyword evidence="2" id="KW-1185">Reference proteome</keyword>
<dbReference type="Proteomes" id="UP001057402">
    <property type="component" value="Chromosome 3"/>
</dbReference>
<reference evidence="2" key="1">
    <citation type="journal article" date="2023" name="Front. Plant Sci.">
        <title>Chromosomal-level genome assembly of Melastoma candidum provides insights into trichome evolution.</title>
        <authorList>
            <person name="Zhong Y."/>
            <person name="Wu W."/>
            <person name="Sun C."/>
            <person name="Zou P."/>
            <person name="Liu Y."/>
            <person name="Dai S."/>
            <person name="Zhou R."/>
        </authorList>
    </citation>
    <scope>NUCLEOTIDE SEQUENCE [LARGE SCALE GENOMIC DNA]</scope>
</reference>